<feature type="repeat" description="WD" evidence="3">
    <location>
        <begin position="535"/>
        <end position="576"/>
    </location>
</feature>
<dbReference type="Pfam" id="PF25168">
    <property type="entry name" value="Beta-prop_WDR36-Utp21_2nd"/>
    <property type="match status" value="1"/>
</dbReference>
<dbReference type="SMART" id="SM00320">
    <property type="entry name" value="WD40"/>
    <property type="match status" value="11"/>
</dbReference>
<dbReference type="Pfam" id="PF25171">
    <property type="entry name" value="Beta-prop_WDR36-Utp21_1st"/>
    <property type="match status" value="1"/>
</dbReference>
<dbReference type="PANTHER" id="PTHR22840:SF12">
    <property type="entry name" value="WD REPEAT-CONTAINING PROTEIN 36"/>
    <property type="match status" value="1"/>
</dbReference>
<dbReference type="InterPro" id="IPR001680">
    <property type="entry name" value="WD40_rpt"/>
</dbReference>
<sequence length="969" mass="107174">MRKYVNDGCLMKHLLVEVAIVIFPFFAVAKTPFQTPSRFVIAVSNIAYTSAAIPPSGVPLPASQMTVSAPRQSSLYQPFRAIGYVTTGLVSPIVYTRGTTYYLLTSVGNTFHIYDLEKLRLLFVGPRLEGNITGMAAVNDLTIAAVASDIIICQRAKETCRYSLPVDGAVTYMSLLGDLLLTLCADNVLRAFNVSATDVELIAEIEFDSDFTATTLLHPSTYVNKVLVASREGTMQLWNIRSMKLVHTFSTFSSPIAAISQSPVVDVVAIGLLNGRIILYNIRQDQRLFEFAQEGKVTFISFRTDEQQIMATANSAGDIALWSLENRRLSYNMKGAHDGSTTLASFLSGQPLLVSAGADNAVKTWIFDPLEIQPRLLRSRSGHHLPPTHIKFYGNDGYTILSAGRDRSLRTFSVIRDSRNVELSQGSMAKKLKANKNVTTIDELKLPVITKFAASPAKEKEWNNIVSCHLNDHAARTWSYTRKAIGKNELPSLDDSAVTAVAISHCGNFAFLGSSKGAVYKYNLQSGQHRKTFSKGGHTKAIVEICTDTLNKIVITSSLDEQLHFWDFEKATILHSIALPSTPSQMTLHKGSNLLALASDDLSIRVIDVETTKVVREYVGHRNQITGLCFAPDGRWIVSSSLDGTIRTWDVVSGSMIDVMKLEDGNVATSIGFSPTGDFLASVHADKVGIYLWSNRAQYENLSLHALNPESDDVGVTCLPSTSSGTPSNNNANEGEEDEENEQCDNRMDLDSSGNDMWVPKDGDMLSFSSAVQTRWETLLKLDSIKKRNKPREPPKAPERPPFFLPTVAGAQPKFATPPTSSVATAVAEEGSRVLNFTNVDSESEFWKTLRHCHDANDYTQFYGIVKRSSPATLDLELRTMNTMSAESLLMFLDALRNWLESRCDFEVVETLLHVCLRLHSDVMLKQESHNKKVGDALKKMVDLHRSEWARLESRFQGSTFLSDWARGL</sequence>
<dbReference type="SUPFAM" id="SSF50998">
    <property type="entry name" value="Quinoprotein alcohol dehydrogenase-like"/>
    <property type="match status" value="1"/>
</dbReference>
<organism evidence="8 9">
    <name type="scientific">Synchytrium endobioticum</name>
    <dbReference type="NCBI Taxonomy" id="286115"/>
    <lineage>
        <taxon>Eukaryota</taxon>
        <taxon>Fungi</taxon>
        <taxon>Fungi incertae sedis</taxon>
        <taxon>Chytridiomycota</taxon>
        <taxon>Chytridiomycota incertae sedis</taxon>
        <taxon>Chytridiomycetes</taxon>
        <taxon>Synchytriales</taxon>
        <taxon>Synchytriaceae</taxon>
        <taxon>Synchytrium</taxon>
    </lineage>
</organism>
<dbReference type="InterPro" id="IPR011047">
    <property type="entry name" value="Quinoprotein_ADH-like_sf"/>
</dbReference>
<dbReference type="Gene3D" id="2.130.10.10">
    <property type="entry name" value="YVTN repeat-like/Quinoprotein amine dehydrogenase"/>
    <property type="match status" value="2"/>
</dbReference>
<feature type="compositionally biased region" description="Acidic residues" evidence="4">
    <location>
        <begin position="734"/>
        <end position="743"/>
    </location>
</feature>
<keyword evidence="2" id="KW-0677">Repeat</keyword>
<feature type="compositionally biased region" description="Low complexity" evidence="4">
    <location>
        <begin position="720"/>
        <end position="733"/>
    </location>
</feature>
<dbReference type="PANTHER" id="PTHR22840">
    <property type="entry name" value="WD REPEAT-CONTAINING PROTEIN 36"/>
    <property type="match status" value="1"/>
</dbReference>
<dbReference type="InterPro" id="IPR015943">
    <property type="entry name" value="WD40/YVTN_repeat-like_dom_sf"/>
</dbReference>
<reference evidence="8 9" key="1">
    <citation type="journal article" date="2019" name="Sci. Rep.">
        <title>Comparative genomics of chytrid fungi reveal insights into the obligate biotrophic and pathogenic lifestyle of Synchytrium endobioticum.</title>
        <authorList>
            <person name="van de Vossenberg B.T.L.H."/>
            <person name="Warris S."/>
            <person name="Nguyen H.D.T."/>
            <person name="van Gent-Pelzer M.P.E."/>
            <person name="Joly D.L."/>
            <person name="van de Geest H.C."/>
            <person name="Bonants P.J.M."/>
            <person name="Smith D.S."/>
            <person name="Levesque C.A."/>
            <person name="van der Lee T.A.J."/>
        </authorList>
    </citation>
    <scope>NUCLEOTIDE SEQUENCE [LARGE SCALE GENOMIC DNA]</scope>
    <source>
        <strain evidence="8 9">MB42</strain>
    </source>
</reference>
<evidence type="ECO:0000256" key="4">
    <source>
        <dbReference type="SAM" id="MobiDB-lite"/>
    </source>
</evidence>
<evidence type="ECO:0000313" key="9">
    <source>
        <dbReference type="Proteomes" id="UP000317494"/>
    </source>
</evidence>
<dbReference type="STRING" id="286115.A0A507D4U1"/>
<evidence type="ECO:0000259" key="7">
    <source>
        <dbReference type="Pfam" id="PF25171"/>
    </source>
</evidence>
<dbReference type="EMBL" id="QEAN01000133">
    <property type="protein sequence ID" value="TPX46529.1"/>
    <property type="molecule type" value="Genomic_DNA"/>
</dbReference>
<dbReference type="GO" id="GO:0006364">
    <property type="term" value="P:rRNA processing"/>
    <property type="evidence" value="ECO:0007669"/>
    <property type="project" value="InterPro"/>
</dbReference>
<dbReference type="Pfam" id="PF04192">
    <property type="entry name" value="Utp21"/>
    <property type="match status" value="1"/>
</dbReference>
<accession>A0A507D4U1</accession>
<keyword evidence="9" id="KW-1185">Reference proteome</keyword>
<dbReference type="AlphaFoldDB" id="A0A507D4U1"/>
<keyword evidence="5" id="KW-1133">Transmembrane helix</keyword>
<evidence type="ECO:0000256" key="2">
    <source>
        <dbReference type="ARBA" id="ARBA00022737"/>
    </source>
</evidence>
<evidence type="ECO:0000259" key="6">
    <source>
        <dbReference type="Pfam" id="PF04192"/>
    </source>
</evidence>
<comment type="caution">
    <text evidence="8">The sequence shown here is derived from an EMBL/GenBank/DDBJ whole genome shotgun (WGS) entry which is preliminary data.</text>
</comment>
<evidence type="ECO:0000256" key="5">
    <source>
        <dbReference type="SAM" id="Phobius"/>
    </source>
</evidence>
<dbReference type="GO" id="GO:0034388">
    <property type="term" value="C:Pwp2p-containing subcomplex of 90S preribosome"/>
    <property type="evidence" value="ECO:0007669"/>
    <property type="project" value="TreeGrafter"/>
</dbReference>
<dbReference type="PROSITE" id="PS50294">
    <property type="entry name" value="WD_REPEATS_REGION"/>
    <property type="match status" value="1"/>
</dbReference>
<keyword evidence="5" id="KW-0812">Transmembrane</keyword>
<name>A0A507D4U1_9FUNG</name>
<keyword evidence="1 3" id="KW-0853">WD repeat</keyword>
<proteinExistence type="predicted"/>
<dbReference type="VEuPathDB" id="FungiDB:SeMB42_g03655"/>
<dbReference type="InterPro" id="IPR019775">
    <property type="entry name" value="WD40_repeat_CS"/>
</dbReference>
<dbReference type="InterPro" id="IPR007319">
    <property type="entry name" value="WDR36/Utp21_C"/>
</dbReference>
<dbReference type="SUPFAM" id="SSF50978">
    <property type="entry name" value="WD40 repeat-like"/>
    <property type="match status" value="1"/>
</dbReference>
<feature type="domain" description="WDR36/Utp21 N-terminal" evidence="7">
    <location>
        <begin position="104"/>
        <end position="368"/>
    </location>
</feature>
<dbReference type="InterPro" id="IPR036322">
    <property type="entry name" value="WD40_repeat_dom_sf"/>
</dbReference>
<evidence type="ECO:0000256" key="3">
    <source>
        <dbReference type="PROSITE-ProRule" id="PRU00221"/>
    </source>
</evidence>
<dbReference type="Proteomes" id="UP000317494">
    <property type="component" value="Unassembled WGS sequence"/>
</dbReference>
<evidence type="ECO:0000256" key="1">
    <source>
        <dbReference type="ARBA" id="ARBA00022574"/>
    </source>
</evidence>
<feature type="region of interest" description="Disordered" evidence="4">
    <location>
        <begin position="715"/>
        <end position="759"/>
    </location>
</feature>
<dbReference type="InterPro" id="IPR059157">
    <property type="entry name" value="WDR36-Utp21_N"/>
</dbReference>
<evidence type="ECO:0000313" key="8">
    <source>
        <dbReference type="EMBL" id="TPX46529.1"/>
    </source>
</evidence>
<dbReference type="PROSITE" id="PS50082">
    <property type="entry name" value="WD_REPEATS_2"/>
    <property type="match status" value="2"/>
</dbReference>
<feature type="domain" description="WDR36/Utp21 C-terminal" evidence="6">
    <location>
        <begin position="763"/>
        <end position="960"/>
    </location>
</feature>
<gene>
    <name evidence="8" type="ORF">SeMB42_g03655</name>
</gene>
<feature type="transmembrane region" description="Helical" evidence="5">
    <location>
        <begin position="12"/>
        <end position="29"/>
    </location>
</feature>
<dbReference type="PROSITE" id="PS00678">
    <property type="entry name" value="WD_REPEATS_1"/>
    <property type="match status" value="2"/>
</dbReference>
<keyword evidence="5" id="KW-0472">Membrane</keyword>
<protein>
    <submittedName>
        <fullName evidence="8">Uncharacterized protein</fullName>
    </submittedName>
</protein>
<feature type="repeat" description="WD" evidence="3">
    <location>
        <begin position="618"/>
        <end position="659"/>
    </location>
</feature>
<dbReference type="GO" id="GO:0032040">
    <property type="term" value="C:small-subunit processome"/>
    <property type="evidence" value="ECO:0007669"/>
    <property type="project" value="InterPro"/>
</dbReference>